<dbReference type="Proteomes" id="UP000184159">
    <property type="component" value="Unassembled WGS sequence"/>
</dbReference>
<name>A0A1M4SCH5_VIBGA</name>
<gene>
    <name evidence="1" type="ORF">SAMN02745781_00031</name>
</gene>
<dbReference type="EMBL" id="FQUH01000001">
    <property type="protein sequence ID" value="SHE29953.1"/>
    <property type="molecule type" value="Genomic_DNA"/>
</dbReference>
<dbReference type="AlphaFoldDB" id="A0A1M4SCH5"/>
<evidence type="ECO:0000313" key="1">
    <source>
        <dbReference type="EMBL" id="SHE29953.1"/>
    </source>
</evidence>
<evidence type="ECO:0000313" key="2">
    <source>
        <dbReference type="Proteomes" id="UP000184159"/>
    </source>
</evidence>
<proteinExistence type="predicted"/>
<protein>
    <submittedName>
        <fullName evidence="1">Uncharacterized protein</fullName>
    </submittedName>
</protein>
<accession>A0A1M4SCH5</accession>
<organism evidence="1 2">
    <name type="scientific">Vibrio gazogenes DSM 21264 = NBRC 103151</name>
    <dbReference type="NCBI Taxonomy" id="1123492"/>
    <lineage>
        <taxon>Bacteria</taxon>
        <taxon>Pseudomonadati</taxon>
        <taxon>Pseudomonadota</taxon>
        <taxon>Gammaproteobacteria</taxon>
        <taxon>Vibrionales</taxon>
        <taxon>Vibrionaceae</taxon>
        <taxon>Vibrio</taxon>
    </lineage>
</organism>
<sequence>MCDNCHIDLSSSHEKSAPGGALFVQPMSMFNPSLKFKTSDNVDEVMVNIVDAFHA</sequence>
<keyword evidence="2" id="KW-1185">Reference proteome</keyword>
<reference evidence="2" key="1">
    <citation type="submission" date="2016-11" db="EMBL/GenBank/DDBJ databases">
        <authorList>
            <person name="Varghese N."/>
            <person name="Submissions S."/>
        </authorList>
    </citation>
    <scope>NUCLEOTIDE SEQUENCE [LARGE SCALE GENOMIC DNA]</scope>
    <source>
        <strain evidence="2">DSM 21264</strain>
    </source>
</reference>